<keyword evidence="10" id="KW-0067">ATP-binding</keyword>
<dbReference type="GO" id="GO:0005829">
    <property type="term" value="C:cytosol"/>
    <property type="evidence" value="ECO:0007669"/>
    <property type="project" value="TreeGrafter"/>
</dbReference>
<protein>
    <recommendedName>
        <fullName evidence="5">shikimate kinase</fullName>
        <ecNumber evidence="5">2.7.1.71</ecNumber>
    </recommendedName>
</protein>
<evidence type="ECO:0000256" key="2">
    <source>
        <dbReference type="ARBA" id="ARBA00004229"/>
    </source>
</evidence>
<comment type="catalytic activity">
    <reaction evidence="12">
        <text>shikimate + ATP = 3-phosphoshikimate + ADP + H(+)</text>
        <dbReference type="Rhea" id="RHEA:13121"/>
        <dbReference type="ChEBI" id="CHEBI:15378"/>
        <dbReference type="ChEBI" id="CHEBI:30616"/>
        <dbReference type="ChEBI" id="CHEBI:36208"/>
        <dbReference type="ChEBI" id="CHEBI:145989"/>
        <dbReference type="ChEBI" id="CHEBI:456216"/>
        <dbReference type="EC" id="2.7.1.71"/>
    </reaction>
</comment>
<keyword evidence="11" id="KW-0057">Aromatic amino acid biosynthesis</keyword>
<comment type="caution">
    <text evidence="13">The sequence shown here is derived from an EMBL/GenBank/DDBJ whole genome shotgun (WGS) entry which is preliminary data.</text>
</comment>
<dbReference type="EMBL" id="BSYO01000023">
    <property type="protein sequence ID" value="GMH21394.1"/>
    <property type="molecule type" value="Genomic_DNA"/>
</dbReference>
<dbReference type="GO" id="GO:0009073">
    <property type="term" value="P:aromatic amino acid family biosynthetic process"/>
    <property type="evidence" value="ECO:0007669"/>
    <property type="project" value="UniProtKB-KW"/>
</dbReference>
<evidence type="ECO:0000256" key="10">
    <source>
        <dbReference type="ARBA" id="ARBA00022840"/>
    </source>
</evidence>
<evidence type="ECO:0000256" key="7">
    <source>
        <dbReference type="ARBA" id="ARBA00022679"/>
    </source>
</evidence>
<keyword evidence="9" id="KW-0418">Kinase</keyword>
<dbReference type="GO" id="GO:0008652">
    <property type="term" value="P:amino acid biosynthetic process"/>
    <property type="evidence" value="ECO:0007669"/>
    <property type="project" value="UniProtKB-KW"/>
</dbReference>
<keyword evidence="6" id="KW-0028">Amino-acid biosynthesis</keyword>
<evidence type="ECO:0000256" key="12">
    <source>
        <dbReference type="ARBA" id="ARBA00048567"/>
    </source>
</evidence>
<dbReference type="FunFam" id="3.40.50.300:FF:001033">
    <property type="entry name" value="Shikimate kinase 2, chloroplastic"/>
    <property type="match status" value="1"/>
</dbReference>
<evidence type="ECO:0000256" key="9">
    <source>
        <dbReference type="ARBA" id="ARBA00022777"/>
    </source>
</evidence>
<evidence type="ECO:0000256" key="3">
    <source>
        <dbReference type="ARBA" id="ARBA00004842"/>
    </source>
</evidence>
<dbReference type="CDD" id="cd00464">
    <property type="entry name" value="SK"/>
    <property type="match status" value="1"/>
</dbReference>
<dbReference type="PANTHER" id="PTHR21087:SF20">
    <property type="entry name" value="SHIKIMATE KINASE"/>
    <property type="match status" value="1"/>
</dbReference>
<keyword evidence="7" id="KW-0808">Transferase</keyword>
<accession>A0AAD3T2I3</accession>
<keyword evidence="8" id="KW-0547">Nucleotide-binding</keyword>
<evidence type="ECO:0000313" key="13">
    <source>
        <dbReference type="EMBL" id="GMH21394.1"/>
    </source>
</evidence>
<organism evidence="13 14">
    <name type="scientific">Nepenthes gracilis</name>
    <name type="common">Slender pitcher plant</name>
    <dbReference type="NCBI Taxonomy" id="150966"/>
    <lineage>
        <taxon>Eukaryota</taxon>
        <taxon>Viridiplantae</taxon>
        <taxon>Streptophyta</taxon>
        <taxon>Embryophyta</taxon>
        <taxon>Tracheophyta</taxon>
        <taxon>Spermatophyta</taxon>
        <taxon>Magnoliopsida</taxon>
        <taxon>eudicotyledons</taxon>
        <taxon>Gunneridae</taxon>
        <taxon>Pentapetalae</taxon>
        <taxon>Caryophyllales</taxon>
        <taxon>Nepenthaceae</taxon>
        <taxon>Nepenthes</taxon>
    </lineage>
</organism>
<dbReference type="InterPro" id="IPR023000">
    <property type="entry name" value="Shikimate_kinase_CS"/>
</dbReference>
<dbReference type="HAMAP" id="MF_00109">
    <property type="entry name" value="Shikimate_kinase"/>
    <property type="match status" value="1"/>
</dbReference>
<dbReference type="PRINTS" id="PR01100">
    <property type="entry name" value="SHIKIMTKNASE"/>
</dbReference>
<evidence type="ECO:0000256" key="4">
    <source>
        <dbReference type="ARBA" id="ARBA00006997"/>
    </source>
</evidence>
<comment type="subcellular location">
    <subcellularLocation>
        <location evidence="2">Plastid</location>
        <location evidence="2">Chloroplast</location>
    </subcellularLocation>
</comment>
<evidence type="ECO:0000256" key="5">
    <source>
        <dbReference type="ARBA" id="ARBA00012154"/>
    </source>
</evidence>
<dbReference type="InterPro" id="IPR031322">
    <property type="entry name" value="Shikimate/glucono_kinase"/>
</dbReference>
<comment type="pathway">
    <text evidence="3">Metabolic intermediate biosynthesis; chorismate biosynthesis; chorismate from D-erythrose 4-phosphate and phosphoenolpyruvate: step 5/7.</text>
</comment>
<comment type="similarity">
    <text evidence="4">Belongs to the shikimate kinase family.</text>
</comment>
<dbReference type="GO" id="GO:0005524">
    <property type="term" value="F:ATP binding"/>
    <property type="evidence" value="ECO:0007669"/>
    <property type="project" value="UniProtKB-KW"/>
</dbReference>
<dbReference type="PANTHER" id="PTHR21087">
    <property type="entry name" value="SHIKIMATE KINASE"/>
    <property type="match status" value="1"/>
</dbReference>
<dbReference type="GO" id="GO:0009507">
    <property type="term" value="C:chloroplast"/>
    <property type="evidence" value="ECO:0007669"/>
    <property type="project" value="UniProtKB-SubCell"/>
</dbReference>
<comment type="function">
    <text evidence="1">Catalyzes the specific phosphorylation of the 3-hydroxyl group of shikimic acid using ATP as a cosubstrate.</text>
</comment>
<evidence type="ECO:0000256" key="8">
    <source>
        <dbReference type="ARBA" id="ARBA00022741"/>
    </source>
</evidence>
<sequence length="345" mass="38166">MEKKKWIKNYYYFCLTTVPKNGGEETTNGHHPSFPLLRLPPLCAHFFLAPFPFLHHCTFSTDLNRERLLAPHHHSIAYTLYTRVNLGNMRGKSDVACLKKASVVHSQASMDSQACAIEAGKFCACFDRSWLLKKKGQEVSPYLNGRCIFLVGMMGSGKTTVGKVLAESLGYSFVDSDKFIEQAMGETSVAQIIQQCGETFFREYESEALRRLSLTSGHVIATGGGAVVRTINWKYMKQGITVWLDVPLDALARRIAAVGTDSRPLLDFESGDAYTKAFMGLFTLSKKRADSYANSDTTVSFQHIADKLGLEDIADITPTDIAIEVLEQIGSFLGGNSGISIQMYP</sequence>
<proteinExistence type="inferred from homology"/>
<dbReference type="InterPro" id="IPR027417">
    <property type="entry name" value="P-loop_NTPase"/>
</dbReference>
<evidence type="ECO:0000313" key="14">
    <source>
        <dbReference type="Proteomes" id="UP001279734"/>
    </source>
</evidence>
<name>A0AAD3T2I3_NEPGR</name>
<evidence type="ECO:0000256" key="11">
    <source>
        <dbReference type="ARBA" id="ARBA00023141"/>
    </source>
</evidence>
<dbReference type="PROSITE" id="PS01128">
    <property type="entry name" value="SHIKIMATE_KINASE"/>
    <property type="match status" value="1"/>
</dbReference>
<dbReference type="EC" id="2.7.1.71" evidence="5"/>
<reference evidence="13" key="1">
    <citation type="submission" date="2023-05" db="EMBL/GenBank/DDBJ databases">
        <title>Nepenthes gracilis genome sequencing.</title>
        <authorList>
            <person name="Fukushima K."/>
        </authorList>
    </citation>
    <scope>NUCLEOTIDE SEQUENCE</scope>
    <source>
        <strain evidence="13">SING2019-196</strain>
    </source>
</reference>
<dbReference type="Gene3D" id="3.40.50.300">
    <property type="entry name" value="P-loop containing nucleotide triphosphate hydrolases"/>
    <property type="match status" value="1"/>
</dbReference>
<keyword evidence="14" id="KW-1185">Reference proteome</keyword>
<evidence type="ECO:0000256" key="1">
    <source>
        <dbReference type="ARBA" id="ARBA00002641"/>
    </source>
</evidence>
<dbReference type="Pfam" id="PF01202">
    <property type="entry name" value="SKI"/>
    <property type="match status" value="1"/>
</dbReference>
<dbReference type="SUPFAM" id="SSF52540">
    <property type="entry name" value="P-loop containing nucleoside triphosphate hydrolases"/>
    <property type="match status" value="1"/>
</dbReference>
<dbReference type="GO" id="GO:0004765">
    <property type="term" value="F:shikimate kinase activity"/>
    <property type="evidence" value="ECO:0007669"/>
    <property type="project" value="UniProtKB-EC"/>
</dbReference>
<dbReference type="Proteomes" id="UP001279734">
    <property type="component" value="Unassembled WGS sequence"/>
</dbReference>
<dbReference type="AlphaFoldDB" id="A0AAD3T2I3"/>
<dbReference type="InterPro" id="IPR000623">
    <property type="entry name" value="Shikimate_kinase/TSH1"/>
</dbReference>
<gene>
    <name evidence="13" type="ORF">Nepgr_023236</name>
</gene>
<evidence type="ECO:0000256" key="6">
    <source>
        <dbReference type="ARBA" id="ARBA00022605"/>
    </source>
</evidence>